<comment type="caution">
    <text evidence="3">The sequence shown here is derived from an EMBL/GenBank/DDBJ whole genome shotgun (WGS) entry which is preliminary data.</text>
</comment>
<dbReference type="InterPro" id="IPR047589">
    <property type="entry name" value="DUF11_rpt"/>
</dbReference>
<dbReference type="NCBIfam" id="TIGR01451">
    <property type="entry name" value="B_ant_repeat"/>
    <property type="match status" value="2"/>
</dbReference>
<dbReference type="Proteomes" id="UP000316213">
    <property type="component" value="Unassembled WGS sequence"/>
</dbReference>
<feature type="compositionally biased region" description="Low complexity" evidence="1">
    <location>
        <begin position="309"/>
        <end position="319"/>
    </location>
</feature>
<accession>A0A5C6AU73</accession>
<dbReference type="InterPro" id="IPR001434">
    <property type="entry name" value="OmcB-like_DUF11"/>
</dbReference>
<feature type="compositionally biased region" description="Low complexity" evidence="1">
    <location>
        <begin position="251"/>
        <end position="263"/>
    </location>
</feature>
<feature type="compositionally biased region" description="Polar residues" evidence="1">
    <location>
        <begin position="233"/>
        <end position="243"/>
    </location>
</feature>
<evidence type="ECO:0000256" key="1">
    <source>
        <dbReference type="SAM" id="MobiDB-lite"/>
    </source>
</evidence>
<dbReference type="Gene3D" id="2.60.40.10">
    <property type="entry name" value="Immunoglobulins"/>
    <property type="match status" value="3"/>
</dbReference>
<proteinExistence type="predicted"/>
<feature type="region of interest" description="Disordered" evidence="1">
    <location>
        <begin position="118"/>
        <end position="203"/>
    </location>
</feature>
<keyword evidence="4" id="KW-1185">Reference proteome</keyword>
<feature type="domain" description="DUF11" evidence="2">
    <location>
        <begin position="748"/>
        <end position="838"/>
    </location>
</feature>
<organism evidence="3 4">
    <name type="scientific">Neorhodopirellula pilleata</name>
    <dbReference type="NCBI Taxonomy" id="2714738"/>
    <lineage>
        <taxon>Bacteria</taxon>
        <taxon>Pseudomonadati</taxon>
        <taxon>Planctomycetota</taxon>
        <taxon>Planctomycetia</taxon>
        <taxon>Pirellulales</taxon>
        <taxon>Pirellulaceae</taxon>
        <taxon>Neorhodopirellula</taxon>
    </lineage>
</organism>
<dbReference type="InterPro" id="IPR051172">
    <property type="entry name" value="Chlamydia_OmcB"/>
</dbReference>
<dbReference type="PANTHER" id="PTHR34819">
    <property type="entry name" value="LARGE CYSTEINE-RICH PERIPLASMIC PROTEIN OMCB"/>
    <property type="match status" value="1"/>
</dbReference>
<feature type="region of interest" description="Disordered" evidence="1">
    <location>
        <begin position="228"/>
        <end position="293"/>
    </location>
</feature>
<evidence type="ECO:0000313" key="3">
    <source>
        <dbReference type="EMBL" id="TWU03290.1"/>
    </source>
</evidence>
<dbReference type="PANTHER" id="PTHR34819:SF3">
    <property type="entry name" value="CELL SURFACE PROTEIN"/>
    <property type="match status" value="1"/>
</dbReference>
<dbReference type="Pfam" id="PF01345">
    <property type="entry name" value="DUF11"/>
    <property type="match status" value="3"/>
</dbReference>
<evidence type="ECO:0000259" key="2">
    <source>
        <dbReference type="Pfam" id="PF01345"/>
    </source>
</evidence>
<evidence type="ECO:0000313" key="4">
    <source>
        <dbReference type="Proteomes" id="UP000316213"/>
    </source>
</evidence>
<feature type="region of interest" description="Disordered" evidence="1">
    <location>
        <begin position="300"/>
        <end position="319"/>
    </location>
</feature>
<dbReference type="InterPro" id="IPR013783">
    <property type="entry name" value="Ig-like_fold"/>
</dbReference>
<sequence length="855" mass="90799">MNDFFKRLSWRLTGGIVTIGLGAFAAAQAQRQEIVDETPLPAMQAPAWSDSLPIPIQAGPEQAQYDSFAQGSSADDMMGPSTMGPSVMPAAFNTDAWNPPGSDTGGALVTTVNHEAPVDQESATANQQPSETQPPSFPAMSMPQAVSMPLPDASAPQVSAPQASGVQASGDQVADSGPSMIMPAMGMPSGDATTQADSMQEADSFDPAALAPAPMSEISMSEIQFDQGPDVSLQPSMEPSNTLGPPRPSRSEPAYESAESAPAMGLPMNNSLRAGPAPQYEEPAPQYGDSAPQYQGQAQLDMPLPSLPQPQAMPAQQAPYRAVNQAVNETNNSYTEPARYPNEVGSSYQANPPARLAGHQTMGLPGGADPRASGNSGYDNARYADPNGDSIAVSIPGDRRLEGVQTPSVVIHKRAPSEVKVGRPATFVVQVRNVGSAEALGVQVHDRIPAGMELIEATPAPIRTGDLLTWDLGPMPIGDERSITMQLIAREEGELGSVARVTFEAAASVRTRSTRPELKIVQRAPQKVLIGQQLEIELEISNVGTGEATGVILQEDVPQGLDHPRGRQLDNALGTLRPGESRREILRLRAVQPGMIRNVVHLVAEDAQEVTDSVDVEVVAPSLGVQLAGPSRRFLERQATYMVNIENNGTAPATNVEVIAYLDRGFTFVSTENNGHYDSNRHAVLWSIVNLPPGDAGSVPLTLLPVEEGDQAIRLEAVADLETRAQSESTVSVQSQAELSFSIADTADPIELGSETTYEIRVKNAGSRNDTNVQVRLVVPPGIELLQSDAEVQTDGRGGLTFAPHGNLPAGGDLVYRVRVRGTQPNTHIIKAIVTSDQARVPVTKEESTMVYEDR</sequence>
<feature type="domain" description="DUF11" evidence="2">
    <location>
        <begin position="635"/>
        <end position="705"/>
    </location>
</feature>
<protein>
    <submittedName>
        <fullName evidence="3">Large cysteine-rich periplasmic protein OmcB</fullName>
    </submittedName>
</protein>
<feature type="domain" description="DUF11" evidence="2">
    <location>
        <begin position="411"/>
        <end position="502"/>
    </location>
</feature>
<dbReference type="RefSeq" id="WP_146575840.1">
    <property type="nucleotide sequence ID" value="NZ_SJPM01000001.1"/>
</dbReference>
<name>A0A5C6AU73_9BACT</name>
<feature type="compositionally biased region" description="Low complexity" evidence="1">
    <location>
        <begin position="153"/>
        <end position="164"/>
    </location>
</feature>
<gene>
    <name evidence="3" type="primary">omcB_1</name>
    <name evidence="3" type="ORF">Pla100_02080</name>
</gene>
<dbReference type="EMBL" id="SJPM01000001">
    <property type="protein sequence ID" value="TWU03290.1"/>
    <property type="molecule type" value="Genomic_DNA"/>
</dbReference>
<dbReference type="AlphaFoldDB" id="A0A5C6AU73"/>
<feature type="compositionally biased region" description="Polar residues" evidence="1">
    <location>
        <begin position="121"/>
        <end position="134"/>
    </location>
</feature>
<feature type="region of interest" description="Disordered" evidence="1">
    <location>
        <begin position="333"/>
        <end position="380"/>
    </location>
</feature>
<reference evidence="3 4" key="1">
    <citation type="submission" date="2019-02" db="EMBL/GenBank/DDBJ databases">
        <title>Deep-cultivation of Planctomycetes and their phenomic and genomic characterization uncovers novel biology.</title>
        <authorList>
            <person name="Wiegand S."/>
            <person name="Jogler M."/>
            <person name="Boedeker C."/>
            <person name="Pinto D."/>
            <person name="Vollmers J."/>
            <person name="Rivas-Marin E."/>
            <person name="Kohn T."/>
            <person name="Peeters S.H."/>
            <person name="Heuer A."/>
            <person name="Rast P."/>
            <person name="Oberbeckmann S."/>
            <person name="Bunk B."/>
            <person name="Jeske O."/>
            <person name="Meyerdierks A."/>
            <person name="Storesund J.E."/>
            <person name="Kallscheuer N."/>
            <person name="Luecker S."/>
            <person name="Lage O.M."/>
            <person name="Pohl T."/>
            <person name="Merkel B.J."/>
            <person name="Hornburger P."/>
            <person name="Mueller R.-W."/>
            <person name="Bruemmer F."/>
            <person name="Labrenz M."/>
            <person name="Spormann A.M."/>
            <person name="Op Den Camp H."/>
            <person name="Overmann J."/>
            <person name="Amann R."/>
            <person name="Jetten M.S.M."/>
            <person name="Mascher T."/>
            <person name="Medema M.H."/>
            <person name="Devos D.P."/>
            <person name="Kaster A.-K."/>
            <person name="Ovreas L."/>
            <person name="Rohde M."/>
            <person name="Galperin M.Y."/>
            <person name="Jogler C."/>
        </authorList>
    </citation>
    <scope>NUCLEOTIDE SEQUENCE [LARGE SCALE GENOMIC DNA]</scope>
    <source>
        <strain evidence="3 4">Pla100</strain>
    </source>
</reference>
<dbReference type="OrthoDB" id="282600at2"/>